<evidence type="ECO:0000256" key="8">
    <source>
        <dbReference type="ARBA" id="ARBA00023136"/>
    </source>
</evidence>
<feature type="transmembrane region" description="Helical" evidence="9">
    <location>
        <begin position="210"/>
        <end position="232"/>
    </location>
</feature>
<feature type="transmembrane region" description="Helical" evidence="9">
    <location>
        <begin position="49"/>
        <end position="68"/>
    </location>
</feature>
<comment type="caution">
    <text evidence="11">The sequence shown here is derived from an EMBL/GenBank/DDBJ whole genome shotgun (WGS) entry which is preliminary data.</text>
</comment>
<dbReference type="EMBL" id="RXFM01000099">
    <property type="protein sequence ID" value="RST62652.1"/>
    <property type="molecule type" value="Genomic_DNA"/>
</dbReference>
<name>A0A429XEQ6_9RICK</name>
<sequence length="290" mass="33080">MFDKNLTNFSRNYKIGISWFIFSLIVSSFNDVIAKYLSFYLPPLEISFYRFLFSTVSLLPFVLYNGILSIKTSRFTFHFIRGLFLALAIFLWINGLKSSQVIMATIISFTIPMFILILAPIILKESISLKLWIVTFVGIIGILITITPNTVNFTIDSCPFVIAAILFASLDIINKKYVIQETMLSMLFYSSLFTTIFLFLPLNFNLVTPQIIDLIFLIFLGVNSNIILFCILKAFNLVKVSSLAPLRYLELLFSGLLGYFVFNDTPNIHMLLGTLVIIPTSLYIAIQHFK</sequence>
<evidence type="ECO:0000256" key="3">
    <source>
        <dbReference type="ARBA" id="ARBA00009853"/>
    </source>
</evidence>
<feature type="transmembrane region" description="Helical" evidence="9">
    <location>
        <begin position="12"/>
        <end position="29"/>
    </location>
</feature>
<dbReference type="RefSeq" id="WP_126045186.1">
    <property type="nucleotide sequence ID" value="NZ_RXFM01000099.1"/>
</dbReference>
<comment type="similarity">
    <text evidence="3">Belongs to the drug/metabolite transporter (DMT) superfamily. 10 TMS drug/metabolite exporter (DME) (TC 2.A.7.3) family.</text>
</comment>
<dbReference type="AlphaFoldDB" id="A0A429XEQ6"/>
<dbReference type="PANTHER" id="PTHR22911">
    <property type="entry name" value="ACYL-MALONYL CONDENSING ENZYME-RELATED"/>
    <property type="match status" value="1"/>
</dbReference>
<evidence type="ECO:0000256" key="6">
    <source>
        <dbReference type="ARBA" id="ARBA00022970"/>
    </source>
</evidence>
<protein>
    <recommendedName>
        <fullName evidence="4">S-adenosylmethionine uptake transporter</fullName>
    </recommendedName>
</protein>
<evidence type="ECO:0000256" key="5">
    <source>
        <dbReference type="ARBA" id="ARBA00022692"/>
    </source>
</evidence>
<comment type="subcellular location">
    <subcellularLocation>
        <location evidence="2">Membrane</location>
        <topology evidence="2">Multi-pass membrane protein</topology>
    </subcellularLocation>
</comment>
<feature type="transmembrane region" description="Helical" evidence="9">
    <location>
        <begin position="129"/>
        <end position="147"/>
    </location>
</feature>
<keyword evidence="12" id="KW-1185">Reference proteome</keyword>
<evidence type="ECO:0000256" key="9">
    <source>
        <dbReference type="SAM" id="Phobius"/>
    </source>
</evidence>
<organism evidence="11 12">
    <name type="scientific">Candidatus Aquarickettsia rohweri</name>
    <dbReference type="NCBI Taxonomy" id="2602574"/>
    <lineage>
        <taxon>Bacteria</taxon>
        <taxon>Pseudomonadati</taxon>
        <taxon>Pseudomonadota</taxon>
        <taxon>Alphaproteobacteria</taxon>
        <taxon>Rickettsiales</taxon>
        <taxon>Candidatus Midichloriaceae</taxon>
        <taxon>Candidatus Aquarickettsia</taxon>
    </lineage>
</organism>
<feature type="transmembrane region" description="Helical" evidence="9">
    <location>
        <begin position="153"/>
        <end position="174"/>
    </location>
</feature>
<evidence type="ECO:0000256" key="2">
    <source>
        <dbReference type="ARBA" id="ARBA00004141"/>
    </source>
</evidence>
<gene>
    <name evidence="11" type="ORF">EIC27_06065</name>
</gene>
<feature type="transmembrane region" description="Helical" evidence="9">
    <location>
        <begin position="101"/>
        <end position="122"/>
    </location>
</feature>
<dbReference type="Proteomes" id="UP000279470">
    <property type="component" value="Unassembled WGS sequence"/>
</dbReference>
<dbReference type="SUPFAM" id="SSF103481">
    <property type="entry name" value="Multidrug resistance efflux transporter EmrE"/>
    <property type="match status" value="2"/>
</dbReference>
<comment type="function">
    <text evidence="1">Transports S-adenosylmethionine.</text>
</comment>
<dbReference type="InterPro" id="IPR000620">
    <property type="entry name" value="EamA_dom"/>
</dbReference>
<evidence type="ECO:0000259" key="10">
    <source>
        <dbReference type="Pfam" id="PF00892"/>
    </source>
</evidence>
<feature type="domain" description="EamA" evidence="10">
    <location>
        <begin position="160"/>
        <end position="281"/>
    </location>
</feature>
<evidence type="ECO:0000313" key="12">
    <source>
        <dbReference type="Proteomes" id="UP000279470"/>
    </source>
</evidence>
<proteinExistence type="inferred from homology"/>
<keyword evidence="8 9" id="KW-0472">Membrane</keyword>
<dbReference type="InterPro" id="IPR037185">
    <property type="entry name" value="EmrE-like"/>
</dbReference>
<dbReference type="Pfam" id="PF00892">
    <property type="entry name" value="EamA"/>
    <property type="match status" value="2"/>
</dbReference>
<feature type="transmembrane region" description="Helical" evidence="9">
    <location>
        <begin position="244"/>
        <end position="262"/>
    </location>
</feature>
<keyword evidence="7 9" id="KW-1133">Transmembrane helix</keyword>
<feature type="transmembrane region" description="Helical" evidence="9">
    <location>
        <begin position="268"/>
        <end position="286"/>
    </location>
</feature>
<feature type="domain" description="EamA" evidence="10">
    <location>
        <begin position="15"/>
        <end position="146"/>
    </location>
</feature>
<dbReference type="PANTHER" id="PTHR22911:SF6">
    <property type="entry name" value="SOLUTE CARRIER FAMILY 35 MEMBER G1"/>
    <property type="match status" value="1"/>
</dbReference>
<evidence type="ECO:0000313" key="11">
    <source>
        <dbReference type="EMBL" id="RST62652.1"/>
    </source>
</evidence>
<dbReference type="GO" id="GO:0016020">
    <property type="term" value="C:membrane"/>
    <property type="evidence" value="ECO:0007669"/>
    <property type="project" value="UniProtKB-SubCell"/>
</dbReference>
<evidence type="ECO:0000256" key="7">
    <source>
        <dbReference type="ARBA" id="ARBA00022989"/>
    </source>
</evidence>
<dbReference type="OrthoDB" id="9812899at2"/>
<dbReference type="GO" id="GO:0006865">
    <property type="term" value="P:amino acid transport"/>
    <property type="evidence" value="ECO:0007669"/>
    <property type="project" value="UniProtKB-KW"/>
</dbReference>
<reference evidence="12" key="1">
    <citation type="submission" date="2018-11" db="EMBL/GenBank/DDBJ databases">
        <title>Phylogenetic, genomic, and biogeographic characterization of a novel and ubiquitous marine invertebrate-associated Rickettsiales parasite, Candidatus Marinoinvertebrata rohwerii, gen. nov., sp. nov.</title>
        <authorList>
            <person name="Klinges J.G."/>
            <person name="Rosales S.M."/>
            <person name="Mcminds R."/>
            <person name="Shaver E.C."/>
            <person name="Shantz A."/>
            <person name="Peters E.C."/>
            <person name="Burkepile D.E."/>
            <person name="Silliman B.R."/>
            <person name="Vega Thurber R.L."/>
        </authorList>
    </citation>
    <scope>NUCLEOTIDE SEQUENCE [LARGE SCALE GENOMIC DNA]</scope>
    <source>
        <strain evidence="12">a_cerv_44</strain>
    </source>
</reference>
<keyword evidence="6" id="KW-0813">Transport</keyword>
<feature type="transmembrane region" description="Helical" evidence="9">
    <location>
        <begin position="186"/>
        <end position="204"/>
    </location>
</feature>
<keyword evidence="6" id="KW-0029">Amino-acid transport</keyword>
<evidence type="ECO:0000256" key="1">
    <source>
        <dbReference type="ARBA" id="ARBA00004028"/>
    </source>
</evidence>
<keyword evidence="5 9" id="KW-0812">Transmembrane</keyword>
<evidence type="ECO:0000256" key="4">
    <source>
        <dbReference type="ARBA" id="ARBA00019341"/>
    </source>
</evidence>
<accession>A0A429XEQ6</accession>
<feature type="transmembrane region" description="Helical" evidence="9">
    <location>
        <begin position="75"/>
        <end position="95"/>
    </location>
</feature>